<proteinExistence type="predicted"/>
<dbReference type="Proteomes" id="UP001630127">
    <property type="component" value="Unassembled WGS sequence"/>
</dbReference>
<name>A0ABD3A5A3_9GENT</name>
<dbReference type="PANTHER" id="PTHR33264">
    <property type="entry name" value="EXPRESSED PROTEIN"/>
    <property type="match status" value="1"/>
</dbReference>
<evidence type="ECO:0000313" key="2">
    <source>
        <dbReference type="EMBL" id="KAL3526414.1"/>
    </source>
</evidence>
<evidence type="ECO:0008006" key="4">
    <source>
        <dbReference type="Google" id="ProtNLM"/>
    </source>
</evidence>
<sequence>MNENPSLVPRRDGNGNGNKRGTRNGTPAAGRHNHNHHRHMVMTEDESGDLIKCTGKSCKSCTAGLIADCVAVCCCPCAVVNILVFAFLKVPWMVGRRILKLGKKKKGTARKLERKRQKCGEMTNNYLECSTDLDGISRKGRVVVEEGEGASSEFVFSSSGLGEVELKDSFCEMFEAEEVWFELHGQFGHLSFGRVSFTGVPSLCKSN</sequence>
<dbReference type="AlphaFoldDB" id="A0ABD3A5A3"/>
<feature type="region of interest" description="Disordered" evidence="1">
    <location>
        <begin position="1"/>
        <end position="36"/>
    </location>
</feature>
<dbReference type="EMBL" id="JBJUIK010000005">
    <property type="protein sequence ID" value="KAL3526414.1"/>
    <property type="molecule type" value="Genomic_DNA"/>
</dbReference>
<accession>A0ABD3A5A3</accession>
<comment type="caution">
    <text evidence="2">The sequence shown here is derived from an EMBL/GenBank/DDBJ whole genome shotgun (WGS) entry which is preliminary data.</text>
</comment>
<gene>
    <name evidence="2" type="ORF">ACH5RR_011070</name>
</gene>
<protein>
    <recommendedName>
        <fullName evidence="4">Transmembrane protein</fullName>
    </recommendedName>
</protein>
<evidence type="ECO:0000313" key="3">
    <source>
        <dbReference type="Proteomes" id="UP001630127"/>
    </source>
</evidence>
<evidence type="ECO:0000256" key="1">
    <source>
        <dbReference type="SAM" id="MobiDB-lite"/>
    </source>
</evidence>
<reference evidence="2 3" key="1">
    <citation type="submission" date="2024-11" db="EMBL/GenBank/DDBJ databases">
        <title>A near-complete genome assembly of Cinchona calisaya.</title>
        <authorList>
            <person name="Lian D.C."/>
            <person name="Zhao X.W."/>
            <person name="Wei L."/>
        </authorList>
    </citation>
    <scope>NUCLEOTIDE SEQUENCE [LARGE SCALE GENOMIC DNA]</scope>
    <source>
        <tissue evidence="2">Nenye</tissue>
    </source>
</reference>
<dbReference type="PANTHER" id="PTHR33264:SF6">
    <property type="entry name" value="OS01G0638800 PROTEIN"/>
    <property type="match status" value="1"/>
</dbReference>
<organism evidence="2 3">
    <name type="scientific">Cinchona calisaya</name>
    <dbReference type="NCBI Taxonomy" id="153742"/>
    <lineage>
        <taxon>Eukaryota</taxon>
        <taxon>Viridiplantae</taxon>
        <taxon>Streptophyta</taxon>
        <taxon>Embryophyta</taxon>
        <taxon>Tracheophyta</taxon>
        <taxon>Spermatophyta</taxon>
        <taxon>Magnoliopsida</taxon>
        <taxon>eudicotyledons</taxon>
        <taxon>Gunneridae</taxon>
        <taxon>Pentapetalae</taxon>
        <taxon>asterids</taxon>
        <taxon>lamiids</taxon>
        <taxon>Gentianales</taxon>
        <taxon>Rubiaceae</taxon>
        <taxon>Cinchonoideae</taxon>
        <taxon>Cinchoneae</taxon>
        <taxon>Cinchona</taxon>
    </lineage>
</organism>
<keyword evidence="3" id="KW-1185">Reference proteome</keyword>